<sequence length="669" mass="75832">MLQEGLLNHNDFLHLSRLTHSILRGPKNSKEKKQLAVTFLYQLIGDLQAGKIFPHHQGIMHLISMLKERGDYDGGIQLWTWLSNKSGDYVSPYVYGAAIELFTLHSLHTGTGAKLSDLENMYAEALKRFPGDFAQYHLQPNAILPDRRELVEMKGLHITLLEGITYARLMLGEWKSAYLALDTALRLLPTQAPLRLYEMFIFNRPLAETYRVFMIACRSGIEIRSDLLTIMLCKLTDSMKKSGTELKLNSIGAMLNAIEAYTSGGYKLSPPHLSQLIKGFESVLTKVPLKAVPRMEFKEGLSQQKLPENELGDKVQNAEPSTESQERPPPGRFNRNIAEIAREVIMNFHASGVPASDSSFATLIGLAGRARSAEILGLSILDLQSSGVEQTDILRRIMVLAAGQIGHQSLLETTWKSIVEARMAEGVTFDWLDWMALSRAARYENRFAFVEEQLEKYKEITPYGVPEKIKLEFEKKGATIIMPTEAEEKMLETRLPELRAQALRIAAQIKEPRLRNLYEEPLPKLQAPVSSPIPEDMLRTIYDELTKDPRQPEKPEPVRVAVSPSGYPVDELRFANWKTINECIMDAAYAEERRNRLRHLLDTAPASERYGVRLKRLIEPHLDPRRVPKLTEKEPAVEEVTYTLESAREEIRKMRDVDWSLEAGSGIGF</sequence>
<evidence type="ECO:0000256" key="1">
    <source>
        <dbReference type="SAM" id="MobiDB-lite"/>
    </source>
</evidence>
<dbReference type="Proteomes" id="UP000799438">
    <property type="component" value="Unassembled WGS sequence"/>
</dbReference>
<protein>
    <submittedName>
        <fullName evidence="2">Uncharacterized protein</fullName>
    </submittedName>
</protein>
<gene>
    <name evidence="2" type="ORF">K452DRAFT_282489</name>
</gene>
<dbReference type="AlphaFoldDB" id="A0A6A6BXA9"/>
<organism evidence="2 3">
    <name type="scientific">Aplosporella prunicola CBS 121167</name>
    <dbReference type="NCBI Taxonomy" id="1176127"/>
    <lineage>
        <taxon>Eukaryota</taxon>
        <taxon>Fungi</taxon>
        <taxon>Dikarya</taxon>
        <taxon>Ascomycota</taxon>
        <taxon>Pezizomycotina</taxon>
        <taxon>Dothideomycetes</taxon>
        <taxon>Dothideomycetes incertae sedis</taxon>
        <taxon>Botryosphaeriales</taxon>
        <taxon>Aplosporellaceae</taxon>
        <taxon>Aplosporella</taxon>
    </lineage>
</organism>
<dbReference type="RefSeq" id="XP_033403192.1">
    <property type="nucleotide sequence ID" value="XM_033539595.1"/>
</dbReference>
<dbReference type="GeneID" id="54297091"/>
<accession>A0A6A6BXA9</accession>
<proteinExistence type="predicted"/>
<name>A0A6A6BXA9_9PEZI</name>
<evidence type="ECO:0000313" key="2">
    <source>
        <dbReference type="EMBL" id="KAF2147484.1"/>
    </source>
</evidence>
<feature type="region of interest" description="Disordered" evidence="1">
    <location>
        <begin position="302"/>
        <end position="333"/>
    </location>
</feature>
<dbReference type="OrthoDB" id="185373at2759"/>
<evidence type="ECO:0000313" key="3">
    <source>
        <dbReference type="Proteomes" id="UP000799438"/>
    </source>
</evidence>
<reference evidence="2" key="1">
    <citation type="journal article" date="2020" name="Stud. Mycol.">
        <title>101 Dothideomycetes genomes: a test case for predicting lifestyles and emergence of pathogens.</title>
        <authorList>
            <person name="Haridas S."/>
            <person name="Albert R."/>
            <person name="Binder M."/>
            <person name="Bloem J."/>
            <person name="Labutti K."/>
            <person name="Salamov A."/>
            <person name="Andreopoulos B."/>
            <person name="Baker S."/>
            <person name="Barry K."/>
            <person name="Bills G."/>
            <person name="Bluhm B."/>
            <person name="Cannon C."/>
            <person name="Castanera R."/>
            <person name="Culley D."/>
            <person name="Daum C."/>
            <person name="Ezra D."/>
            <person name="Gonzalez J."/>
            <person name="Henrissat B."/>
            <person name="Kuo A."/>
            <person name="Liang C."/>
            <person name="Lipzen A."/>
            <person name="Lutzoni F."/>
            <person name="Magnuson J."/>
            <person name="Mondo S."/>
            <person name="Nolan M."/>
            <person name="Ohm R."/>
            <person name="Pangilinan J."/>
            <person name="Park H.-J."/>
            <person name="Ramirez L."/>
            <person name="Alfaro M."/>
            <person name="Sun H."/>
            <person name="Tritt A."/>
            <person name="Yoshinaga Y."/>
            <person name="Zwiers L.-H."/>
            <person name="Turgeon B."/>
            <person name="Goodwin S."/>
            <person name="Spatafora J."/>
            <person name="Crous P."/>
            <person name="Grigoriev I."/>
        </authorList>
    </citation>
    <scope>NUCLEOTIDE SEQUENCE</scope>
    <source>
        <strain evidence="2">CBS 121167</strain>
    </source>
</reference>
<keyword evidence="3" id="KW-1185">Reference proteome</keyword>
<dbReference type="EMBL" id="ML995474">
    <property type="protein sequence ID" value="KAF2147484.1"/>
    <property type="molecule type" value="Genomic_DNA"/>
</dbReference>